<dbReference type="EMBL" id="MAYW01000067">
    <property type="protein sequence ID" value="ODS32332.1"/>
    <property type="molecule type" value="Genomic_DNA"/>
</dbReference>
<gene>
    <name evidence="1" type="ORF">SCARUB_02528</name>
</gene>
<dbReference type="AlphaFoldDB" id="A0A1E3X9N8"/>
<dbReference type="InterPro" id="IPR007487">
    <property type="entry name" value="ABC_transpt-TYRBP-like"/>
</dbReference>
<name>A0A1E3X9N8_9BACT</name>
<comment type="caution">
    <text evidence="1">The sequence shown here is derived from an EMBL/GenBank/DDBJ whole genome shotgun (WGS) entry which is preliminary data.</text>
</comment>
<reference evidence="1 2" key="1">
    <citation type="submission" date="2016-07" db="EMBL/GenBank/DDBJ databases">
        <title>Draft genome of Scalindua rubra, obtained from a brine-seawater interface in the Red Sea, sheds light on salt adaptation in anammox bacteria.</title>
        <authorList>
            <person name="Speth D.R."/>
            <person name="Lagkouvardos I."/>
            <person name="Wang Y."/>
            <person name="Qian P.-Y."/>
            <person name="Dutilh B.E."/>
            <person name="Jetten M.S."/>
        </authorList>
    </citation>
    <scope>NUCLEOTIDE SEQUENCE [LARGE SCALE GENOMIC DNA]</scope>
    <source>
        <strain evidence="1">BSI-1</strain>
    </source>
</reference>
<dbReference type="Proteomes" id="UP000094056">
    <property type="component" value="Unassembled WGS sequence"/>
</dbReference>
<evidence type="ECO:0000313" key="2">
    <source>
        <dbReference type="Proteomes" id="UP000094056"/>
    </source>
</evidence>
<sequence>MILNYLKFNSLLVFAVSCFVFTFFQIDSCISVVVASENNVIIIQSQQMEAYNEAIESFKKGCKDKGISINSIYDLKGEIEGSKKVIRKIKKNSLKPDLIFTVGILAAKIVKEQFSDVPIIFSMVICHKRFNLQNHNITGISTDVPLVNQLSNFKRNIR</sequence>
<dbReference type="PROSITE" id="PS51257">
    <property type="entry name" value="PROKAR_LIPOPROTEIN"/>
    <property type="match status" value="1"/>
</dbReference>
<protein>
    <submittedName>
        <fullName evidence="1">Uncharacterized protein</fullName>
    </submittedName>
</protein>
<dbReference type="Gene3D" id="3.40.50.2300">
    <property type="match status" value="1"/>
</dbReference>
<proteinExistence type="predicted"/>
<evidence type="ECO:0000313" key="1">
    <source>
        <dbReference type="EMBL" id="ODS32332.1"/>
    </source>
</evidence>
<dbReference type="PANTHER" id="PTHR35271">
    <property type="entry name" value="ABC TRANSPORTER, SUBSTRATE-BINDING LIPOPROTEIN-RELATED"/>
    <property type="match status" value="1"/>
</dbReference>
<organism evidence="1 2">
    <name type="scientific">Candidatus Scalindua rubra</name>
    <dbReference type="NCBI Taxonomy" id="1872076"/>
    <lineage>
        <taxon>Bacteria</taxon>
        <taxon>Pseudomonadati</taxon>
        <taxon>Planctomycetota</taxon>
        <taxon>Candidatus Brocadiia</taxon>
        <taxon>Candidatus Brocadiales</taxon>
        <taxon>Candidatus Scalinduaceae</taxon>
        <taxon>Candidatus Scalindua</taxon>
    </lineage>
</organism>
<dbReference type="PANTHER" id="PTHR35271:SF1">
    <property type="entry name" value="ABC TRANSPORTER, SUBSTRATE-BINDING LIPOPROTEIN"/>
    <property type="match status" value="1"/>
</dbReference>
<accession>A0A1E3X9N8</accession>
<dbReference type="Pfam" id="PF04392">
    <property type="entry name" value="ABC_sub_bind"/>
    <property type="match status" value="1"/>
</dbReference>